<protein>
    <recommendedName>
        <fullName evidence="3">protein-L-isoaspartate(D-aspartate) O-methyltransferase</fullName>
        <ecNumber evidence="3">2.1.1.77</ecNumber>
    </recommendedName>
</protein>
<comment type="caution">
    <text evidence="8">The sequence shown here is derived from an EMBL/GenBank/DDBJ whole genome shotgun (WGS) entry which is preliminary data.</text>
</comment>
<dbReference type="InterPro" id="IPR000682">
    <property type="entry name" value="PCMT"/>
</dbReference>
<keyword evidence="5" id="KW-0489">Methyltransferase</keyword>
<feature type="non-terminal residue" evidence="8">
    <location>
        <position position="1"/>
    </location>
</feature>
<name>A0A9K3D896_9EUKA</name>
<keyword evidence="7" id="KW-0949">S-adenosyl-L-methionine</keyword>
<dbReference type="PANTHER" id="PTHR11579:SF0">
    <property type="entry name" value="PROTEIN-L-ISOASPARTATE(D-ASPARTATE) O-METHYLTRANSFERASE"/>
    <property type="match status" value="1"/>
</dbReference>
<sequence>GFMLEFMARAFPGTDVYGIERVHALVHFADENLSTSPDTLSNIKANVFGDGFEGLPDHAPFDAIHVGAAAPTFPPALIDQLKDGGVLVIPVERGTFMGQAFYEVTKRDGKVSKKMITGVRYVPLVPGGYTCLTYCYY</sequence>
<dbReference type="GO" id="GO:0004719">
    <property type="term" value="F:protein-L-isoaspartate (D-aspartate) O-methyltransferase activity"/>
    <property type="evidence" value="ECO:0007669"/>
    <property type="project" value="UniProtKB-EC"/>
</dbReference>
<evidence type="ECO:0000256" key="6">
    <source>
        <dbReference type="ARBA" id="ARBA00022679"/>
    </source>
</evidence>
<organism evidence="8 9">
    <name type="scientific">Kipferlia bialata</name>
    <dbReference type="NCBI Taxonomy" id="797122"/>
    <lineage>
        <taxon>Eukaryota</taxon>
        <taxon>Metamonada</taxon>
        <taxon>Carpediemonas-like organisms</taxon>
        <taxon>Kipferlia</taxon>
    </lineage>
</organism>
<dbReference type="PROSITE" id="PS01279">
    <property type="entry name" value="PCMT"/>
    <property type="match status" value="1"/>
</dbReference>
<dbReference type="AlphaFoldDB" id="A0A9K3D896"/>
<evidence type="ECO:0000313" key="8">
    <source>
        <dbReference type="EMBL" id="GIQ90052.1"/>
    </source>
</evidence>
<accession>A0A9K3D896</accession>
<dbReference type="Gene3D" id="3.40.50.150">
    <property type="entry name" value="Vaccinia Virus protein VP39"/>
    <property type="match status" value="1"/>
</dbReference>
<evidence type="ECO:0000256" key="3">
    <source>
        <dbReference type="ARBA" id="ARBA00011890"/>
    </source>
</evidence>
<dbReference type="OrthoDB" id="73890at2759"/>
<keyword evidence="9" id="KW-1185">Reference proteome</keyword>
<proteinExistence type="inferred from homology"/>
<evidence type="ECO:0000256" key="7">
    <source>
        <dbReference type="ARBA" id="ARBA00022691"/>
    </source>
</evidence>
<dbReference type="Pfam" id="PF01135">
    <property type="entry name" value="PCMT"/>
    <property type="match status" value="1"/>
</dbReference>
<dbReference type="InterPro" id="IPR029063">
    <property type="entry name" value="SAM-dependent_MTases_sf"/>
</dbReference>
<evidence type="ECO:0000313" key="9">
    <source>
        <dbReference type="Proteomes" id="UP000265618"/>
    </source>
</evidence>
<comment type="subcellular location">
    <subcellularLocation>
        <location evidence="1">Cytoplasm</location>
    </subcellularLocation>
</comment>
<keyword evidence="4" id="KW-0963">Cytoplasm</keyword>
<comment type="similarity">
    <text evidence="2">Belongs to the methyltransferase superfamily. L-isoaspartyl/D-aspartyl protein methyltransferase family.</text>
</comment>
<evidence type="ECO:0000256" key="5">
    <source>
        <dbReference type="ARBA" id="ARBA00022603"/>
    </source>
</evidence>
<dbReference type="GO" id="GO:0005737">
    <property type="term" value="C:cytoplasm"/>
    <property type="evidence" value="ECO:0007669"/>
    <property type="project" value="UniProtKB-SubCell"/>
</dbReference>
<dbReference type="PANTHER" id="PTHR11579">
    <property type="entry name" value="PROTEIN-L-ISOASPARTATE O-METHYLTRANSFERASE"/>
    <property type="match status" value="1"/>
</dbReference>
<dbReference type="Proteomes" id="UP000265618">
    <property type="component" value="Unassembled WGS sequence"/>
</dbReference>
<gene>
    <name evidence="8" type="ORF">KIPB_012698</name>
</gene>
<evidence type="ECO:0000256" key="2">
    <source>
        <dbReference type="ARBA" id="ARBA00005369"/>
    </source>
</evidence>
<evidence type="ECO:0000256" key="1">
    <source>
        <dbReference type="ARBA" id="ARBA00004496"/>
    </source>
</evidence>
<dbReference type="GO" id="GO:0032259">
    <property type="term" value="P:methylation"/>
    <property type="evidence" value="ECO:0007669"/>
    <property type="project" value="UniProtKB-KW"/>
</dbReference>
<dbReference type="EMBL" id="BDIP01005712">
    <property type="protein sequence ID" value="GIQ90052.1"/>
    <property type="molecule type" value="Genomic_DNA"/>
</dbReference>
<dbReference type="SUPFAM" id="SSF53335">
    <property type="entry name" value="S-adenosyl-L-methionine-dependent methyltransferases"/>
    <property type="match status" value="1"/>
</dbReference>
<reference evidence="8 9" key="1">
    <citation type="journal article" date="2018" name="PLoS ONE">
        <title>The draft genome of Kipferlia bialata reveals reductive genome evolution in fornicate parasites.</title>
        <authorList>
            <person name="Tanifuji G."/>
            <person name="Takabayashi S."/>
            <person name="Kume K."/>
            <person name="Takagi M."/>
            <person name="Nakayama T."/>
            <person name="Kamikawa R."/>
            <person name="Inagaki Y."/>
            <person name="Hashimoto T."/>
        </authorList>
    </citation>
    <scope>NUCLEOTIDE SEQUENCE [LARGE SCALE GENOMIC DNA]</scope>
    <source>
        <strain evidence="8">NY0173</strain>
    </source>
</reference>
<keyword evidence="6" id="KW-0808">Transferase</keyword>
<dbReference type="EC" id="2.1.1.77" evidence="3"/>
<evidence type="ECO:0000256" key="4">
    <source>
        <dbReference type="ARBA" id="ARBA00022490"/>
    </source>
</evidence>